<feature type="compositionally biased region" description="Low complexity" evidence="1">
    <location>
        <begin position="199"/>
        <end position="214"/>
    </location>
</feature>
<dbReference type="EMBL" id="JBBWRZ010000010">
    <property type="protein sequence ID" value="KAK8227362.1"/>
    <property type="molecule type" value="Genomic_DNA"/>
</dbReference>
<proteinExistence type="predicted"/>
<gene>
    <name evidence="2" type="ORF">HDK90DRAFT_494876</name>
</gene>
<organism evidence="2 3">
    <name type="scientific">Phyllosticta capitalensis</name>
    <dbReference type="NCBI Taxonomy" id="121624"/>
    <lineage>
        <taxon>Eukaryota</taxon>
        <taxon>Fungi</taxon>
        <taxon>Dikarya</taxon>
        <taxon>Ascomycota</taxon>
        <taxon>Pezizomycotina</taxon>
        <taxon>Dothideomycetes</taxon>
        <taxon>Dothideomycetes incertae sedis</taxon>
        <taxon>Botryosphaeriales</taxon>
        <taxon>Phyllostictaceae</taxon>
        <taxon>Phyllosticta</taxon>
    </lineage>
</organism>
<evidence type="ECO:0000313" key="2">
    <source>
        <dbReference type="EMBL" id="KAK8227362.1"/>
    </source>
</evidence>
<name>A0ABR1YEH7_9PEZI</name>
<accession>A0ABR1YEH7</accession>
<reference evidence="2 3" key="1">
    <citation type="submission" date="2024-04" db="EMBL/GenBank/DDBJ databases">
        <title>Phyllosticta paracitricarpa is synonymous to the EU quarantine fungus P. citricarpa based on phylogenomic analyses.</title>
        <authorList>
            <consortium name="Lawrence Berkeley National Laboratory"/>
            <person name="Van Ingen-Buijs V.A."/>
            <person name="Van Westerhoven A.C."/>
            <person name="Haridas S."/>
            <person name="Skiadas P."/>
            <person name="Martin F."/>
            <person name="Groenewald J.Z."/>
            <person name="Crous P.W."/>
            <person name="Seidl M.F."/>
        </authorList>
    </citation>
    <scope>NUCLEOTIDE SEQUENCE [LARGE SCALE GENOMIC DNA]</scope>
    <source>
        <strain evidence="2 3">CBS 123374</strain>
    </source>
</reference>
<protein>
    <submittedName>
        <fullName evidence="2">Uncharacterized protein</fullName>
    </submittedName>
</protein>
<comment type="caution">
    <text evidence="2">The sequence shown here is derived from an EMBL/GenBank/DDBJ whole genome shotgun (WGS) entry which is preliminary data.</text>
</comment>
<dbReference type="Proteomes" id="UP001492380">
    <property type="component" value="Unassembled WGS sequence"/>
</dbReference>
<keyword evidence="3" id="KW-1185">Reference proteome</keyword>
<evidence type="ECO:0000313" key="3">
    <source>
        <dbReference type="Proteomes" id="UP001492380"/>
    </source>
</evidence>
<sequence length="238" mass="26854">MISTTIHTVVISAPGINAWEYLAFDSFEKQVKSIRFAMEKKFTRGLHALHLDPVNAGALLNLRWRGATIGSASSDAEPFWSNLMWLKIKLFNPLPHLRHTNRVDFLKLLHDFLGSFRRSLRGLDFEWLGPEGPSPLMLDLVTDPEGLYRAEPFQWNGLMYARLTNTDAVEVTELEVVQETRARHLRKLIINDYTPRPLSPSSQSSSVASLSPQSSEEDLTGGPAGFDKIDALMFNMEL</sequence>
<evidence type="ECO:0000256" key="1">
    <source>
        <dbReference type="SAM" id="MobiDB-lite"/>
    </source>
</evidence>
<feature type="region of interest" description="Disordered" evidence="1">
    <location>
        <begin position="196"/>
        <end position="224"/>
    </location>
</feature>